<reference evidence="1" key="1">
    <citation type="submission" date="2020-04" db="EMBL/GenBank/DDBJ databases">
        <authorList>
            <person name="Zhang T."/>
        </authorList>
    </citation>
    <scope>NUCLEOTIDE SEQUENCE</scope>
    <source>
        <strain evidence="1">HKST-UBA02</strain>
    </source>
</reference>
<name>A0A956NGC6_UNCEI</name>
<dbReference type="AlphaFoldDB" id="A0A956NGC6"/>
<sequence>MNVVEKEYRARLGRLSGKERVALATDLHAELCLMIRRRILAAQPDISERVLQLRVAQAVYRTDPGALRLLSLIDESDSHE</sequence>
<gene>
    <name evidence="1" type="ORF">KDA27_14010</name>
</gene>
<comment type="caution">
    <text evidence="1">The sequence shown here is derived from an EMBL/GenBank/DDBJ whole genome shotgun (WGS) entry which is preliminary data.</text>
</comment>
<accession>A0A956NGC6</accession>
<protein>
    <submittedName>
        <fullName evidence="1">Uncharacterized protein</fullName>
    </submittedName>
</protein>
<organism evidence="1 2">
    <name type="scientific">Eiseniibacteriota bacterium</name>
    <dbReference type="NCBI Taxonomy" id="2212470"/>
    <lineage>
        <taxon>Bacteria</taxon>
        <taxon>Candidatus Eiseniibacteriota</taxon>
    </lineage>
</organism>
<dbReference type="EMBL" id="JAGQHS010000072">
    <property type="protein sequence ID" value="MCA9756915.1"/>
    <property type="molecule type" value="Genomic_DNA"/>
</dbReference>
<proteinExistence type="predicted"/>
<evidence type="ECO:0000313" key="1">
    <source>
        <dbReference type="EMBL" id="MCA9756915.1"/>
    </source>
</evidence>
<reference evidence="1" key="2">
    <citation type="journal article" date="2021" name="Microbiome">
        <title>Successional dynamics and alternative stable states in a saline activated sludge microbial community over 9 years.</title>
        <authorList>
            <person name="Wang Y."/>
            <person name="Ye J."/>
            <person name="Ju F."/>
            <person name="Liu L."/>
            <person name="Boyd J.A."/>
            <person name="Deng Y."/>
            <person name="Parks D.H."/>
            <person name="Jiang X."/>
            <person name="Yin X."/>
            <person name="Woodcroft B.J."/>
            <person name="Tyson G.W."/>
            <person name="Hugenholtz P."/>
            <person name="Polz M.F."/>
            <person name="Zhang T."/>
        </authorList>
    </citation>
    <scope>NUCLEOTIDE SEQUENCE</scope>
    <source>
        <strain evidence="1">HKST-UBA02</strain>
    </source>
</reference>
<evidence type="ECO:0000313" key="2">
    <source>
        <dbReference type="Proteomes" id="UP000739538"/>
    </source>
</evidence>
<dbReference type="Proteomes" id="UP000739538">
    <property type="component" value="Unassembled WGS sequence"/>
</dbReference>